<dbReference type="InterPro" id="IPR000571">
    <property type="entry name" value="Znf_CCCH"/>
</dbReference>
<dbReference type="PROSITE" id="PS51257">
    <property type="entry name" value="PROKAR_LIPOPROTEIN"/>
    <property type="match status" value="1"/>
</dbReference>
<feature type="zinc finger region" description="C3H1-type" evidence="4">
    <location>
        <begin position="124"/>
        <end position="151"/>
    </location>
</feature>
<feature type="zinc finger region" description="C3H1-type" evidence="4">
    <location>
        <begin position="196"/>
        <end position="233"/>
    </location>
</feature>
<proteinExistence type="predicted"/>
<evidence type="ECO:0000256" key="5">
    <source>
        <dbReference type="SAM" id="Coils"/>
    </source>
</evidence>
<dbReference type="PANTHER" id="PTHR12681:SF0">
    <property type="entry name" value="ZINC FINGER CCCH DOMAIN-CONTAINING PROTEIN 15"/>
    <property type="match status" value="1"/>
</dbReference>
<feature type="coiled-coil region" evidence="5">
    <location>
        <begin position="82"/>
        <end position="109"/>
    </location>
</feature>
<keyword evidence="5" id="KW-0175">Coiled coil</keyword>
<gene>
    <name evidence="7" type="ORF">D915_000358</name>
</gene>
<evidence type="ECO:0000256" key="3">
    <source>
        <dbReference type="ARBA" id="ARBA00022833"/>
    </source>
</evidence>
<dbReference type="GO" id="GO:0002181">
    <property type="term" value="P:cytoplasmic translation"/>
    <property type="evidence" value="ECO:0007669"/>
    <property type="project" value="TreeGrafter"/>
</dbReference>
<keyword evidence="2 4" id="KW-0863">Zinc-finger</keyword>
<comment type="caution">
    <text evidence="7">The sequence shown here is derived from an EMBL/GenBank/DDBJ whole genome shotgun (WGS) entry which is preliminary data.</text>
</comment>
<dbReference type="AlphaFoldDB" id="A0A4E0RLH0"/>
<dbReference type="Pfam" id="PF00642">
    <property type="entry name" value="zf-CCCH"/>
    <property type="match status" value="1"/>
</dbReference>
<dbReference type="InterPro" id="IPR036855">
    <property type="entry name" value="Znf_CCCH_sf"/>
</dbReference>
<feature type="domain" description="C3H1-type" evidence="6">
    <location>
        <begin position="124"/>
        <end position="151"/>
    </location>
</feature>
<dbReference type="Gene3D" id="4.10.1000.10">
    <property type="entry name" value="Zinc finger, CCCH-type"/>
    <property type="match status" value="1"/>
</dbReference>
<evidence type="ECO:0000313" key="7">
    <source>
        <dbReference type="EMBL" id="THD28795.1"/>
    </source>
</evidence>
<evidence type="ECO:0000256" key="1">
    <source>
        <dbReference type="ARBA" id="ARBA00022723"/>
    </source>
</evidence>
<dbReference type="Proteomes" id="UP000230066">
    <property type="component" value="Unassembled WGS sequence"/>
</dbReference>
<dbReference type="GO" id="GO:0005829">
    <property type="term" value="C:cytosol"/>
    <property type="evidence" value="ECO:0007669"/>
    <property type="project" value="TreeGrafter"/>
</dbReference>
<dbReference type="EMBL" id="JXXN02000070">
    <property type="protein sequence ID" value="THD28795.1"/>
    <property type="molecule type" value="Genomic_DNA"/>
</dbReference>
<evidence type="ECO:0000256" key="4">
    <source>
        <dbReference type="PROSITE-ProRule" id="PRU00723"/>
    </source>
</evidence>
<reference evidence="7" key="1">
    <citation type="submission" date="2019-03" db="EMBL/GenBank/DDBJ databases">
        <title>Improved annotation for the trematode Fasciola hepatica.</title>
        <authorList>
            <person name="Choi Y.-J."/>
            <person name="Martin J."/>
            <person name="Mitreva M."/>
        </authorList>
    </citation>
    <scope>NUCLEOTIDE SEQUENCE [LARGE SCALE GENOMIC DNA]</scope>
</reference>
<name>A0A4E0RLH0_FASHE</name>
<keyword evidence="8" id="KW-1185">Reference proteome</keyword>
<keyword evidence="3 4" id="KW-0862">Zinc</keyword>
<organism evidence="7 8">
    <name type="scientific">Fasciola hepatica</name>
    <name type="common">Liver fluke</name>
    <dbReference type="NCBI Taxonomy" id="6192"/>
    <lineage>
        <taxon>Eukaryota</taxon>
        <taxon>Metazoa</taxon>
        <taxon>Spiralia</taxon>
        <taxon>Lophotrochozoa</taxon>
        <taxon>Platyhelminthes</taxon>
        <taxon>Trematoda</taxon>
        <taxon>Digenea</taxon>
        <taxon>Plagiorchiida</taxon>
        <taxon>Echinostomata</taxon>
        <taxon>Echinostomatoidea</taxon>
        <taxon>Fasciolidae</taxon>
        <taxon>Fasciola</taxon>
    </lineage>
</organism>
<dbReference type="GO" id="GO:0003729">
    <property type="term" value="F:mRNA binding"/>
    <property type="evidence" value="ECO:0007669"/>
    <property type="project" value="TreeGrafter"/>
</dbReference>
<protein>
    <submittedName>
        <fullName evidence="7">Zinc finger CCCH domain-containing protein 15</fullName>
    </submittedName>
</protein>
<evidence type="ECO:0000259" key="6">
    <source>
        <dbReference type="PROSITE" id="PS50103"/>
    </source>
</evidence>
<evidence type="ECO:0000313" key="8">
    <source>
        <dbReference type="Proteomes" id="UP000230066"/>
    </source>
</evidence>
<dbReference type="GO" id="GO:0008270">
    <property type="term" value="F:zinc ion binding"/>
    <property type="evidence" value="ECO:0007669"/>
    <property type="project" value="UniProtKB-KW"/>
</dbReference>
<accession>A0A4E0RLH0</accession>
<sequence>MLLRKIITGNFFTNYLSFCSCSAFYEENMPPKKAEASKKTAEKQKQKIIEDKTFGLKNKKGAKQQKFIQHVQKQVTLGNKSAKDLERLEREKQEKKEGKKREISELNELFKPVAELQKCAKGVDPKSVLCVFFKQGLCTKGEKCKFSHDLNIERKGEKRGIYSEEDKVEESMENWDLDKLEEVVSRKHEATNKGLPPTTIVCKYFIEAVENFKYGWFWECPNGKTCHYRHALPSGFVLKRDQKKIDEQKEVISLDDLIERERLEKMEAGLSAKAKREADFKLGRTTGISGREIFEFNPNLVTESCEADEDDEGDVVYTRGAEAGEDEYNGPLREIDANTFLLKEEDVEDDATIVNGDQPQLIMSACAIPGLSKSLKGDIDNGIITVDEELFNEADLEDLENELDELEIEQ</sequence>
<evidence type="ECO:0000256" key="2">
    <source>
        <dbReference type="ARBA" id="ARBA00022771"/>
    </source>
</evidence>
<dbReference type="SUPFAM" id="SSF90229">
    <property type="entry name" value="CCCH zinc finger"/>
    <property type="match status" value="1"/>
</dbReference>
<keyword evidence="1 4" id="KW-0479">Metal-binding</keyword>
<dbReference type="PROSITE" id="PS50103">
    <property type="entry name" value="ZF_C3H1"/>
    <property type="match status" value="2"/>
</dbReference>
<feature type="domain" description="C3H1-type" evidence="6">
    <location>
        <begin position="196"/>
        <end position="233"/>
    </location>
</feature>
<dbReference type="PANTHER" id="PTHR12681">
    <property type="entry name" value="ZINC FINGER-CONTAINING PROTEIN P48ZNF"/>
    <property type="match status" value="1"/>
</dbReference>
<dbReference type="SMART" id="SM00356">
    <property type="entry name" value="ZnF_C3H1"/>
    <property type="match status" value="2"/>
</dbReference>